<evidence type="ECO:0000256" key="1">
    <source>
        <dbReference type="ARBA" id="ARBA00010718"/>
    </source>
</evidence>
<dbReference type="SUPFAM" id="SSF51069">
    <property type="entry name" value="Carbonic anhydrase"/>
    <property type="match status" value="1"/>
</dbReference>
<dbReference type="Pfam" id="PF00194">
    <property type="entry name" value="Carb_anhydrase"/>
    <property type="match status" value="1"/>
</dbReference>
<keyword evidence="7" id="KW-1185">Reference proteome</keyword>
<keyword evidence="2 4" id="KW-0479">Metal-binding</keyword>
<dbReference type="EMBL" id="JBJKFK010001753">
    <property type="protein sequence ID" value="KAL3312307.1"/>
    <property type="molecule type" value="Genomic_DNA"/>
</dbReference>
<dbReference type="EC" id="4.2.1.1" evidence="4"/>
<comment type="function">
    <text evidence="4">Reversible hydration of carbon dioxide.</text>
</comment>
<gene>
    <name evidence="6" type="ORF">Ciccas_009098</name>
</gene>
<evidence type="ECO:0000313" key="6">
    <source>
        <dbReference type="EMBL" id="KAL3312307.1"/>
    </source>
</evidence>
<dbReference type="PROSITE" id="PS51144">
    <property type="entry name" value="ALPHA_CA_2"/>
    <property type="match status" value="1"/>
</dbReference>
<dbReference type="Proteomes" id="UP001626550">
    <property type="component" value="Unassembled WGS sequence"/>
</dbReference>
<dbReference type="GO" id="GO:0008270">
    <property type="term" value="F:zinc ion binding"/>
    <property type="evidence" value="ECO:0007669"/>
    <property type="project" value="UniProtKB-UniRule"/>
</dbReference>
<evidence type="ECO:0000256" key="2">
    <source>
        <dbReference type="ARBA" id="ARBA00022723"/>
    </source>
</evidence>
<keyword evidence="3 4" id="KW-0862">Zinc</keyword>
<comment type="catalytic activity">
    <reaction evidence="4">
        <text>hydrogencarbonate + H(+) = CO2 + H2O</text>
        <dbReference type="Rhea" id="RHEA:10748"/>
        <dbReference type="ChEBI" id="CHEBI:15377"/>
        <dbReference type="ChEBI" id="CHEBI:15378"/>
        <dbReference type="ChEBI" id="CHEBI:16526"/>
        <dbReference type="ChEBI" id="CHEBI:17544"/>
        <dbReference type="EC" id="4.2.1.1"/>
    </reaction>
</comment>
<dbReference type="PANTHER" id="PTHR18952">
    <property type="entry name" value="CARBONIC ANHYDRASE"/>
    <property type="match status" value="1"/>
</dbReference>
<evidence type="ECO:0000256" key="3">
    <source>
        <dbReference type="ARBA" id="ARBA00022833"/>
    </source>
</evidence>
<reference evidence="6 7" key="1">
    <citation type="submission" date="2024-11" db="EMBL/GenBank/DDBJ databases">
        <title>Adaptive evolution of stress response genes in parasites aligns with host niche diversity.</title>
        <authorList>
            <person name="Hahn C."/>
            <person name="Resl P."/>
        </authorList>
    </citation>
    <scope>NUCLEOTIDE SEQUENCE [LARGE SCALE GENOMIC DNA]</scope>
    <source>
        <strain evidence="6">EGGRZ-B1_66</strain>
        <tissue evidence="6">Body</tissue>
    </source>
</reference>
<dbReference type="PROSITE" id="PS00162">
    <property type="entry name" value="ALPHA_CA_1"/>
    <property type="match status" value="1"/>
</dbReference>
<name>A0ABD2PZG6_9PLAT</name>
<dbReference type="SMART" id="SM01057">
    <property type="entry name" value="Carb_anhydrase"/>
    <property type="match status" value="1"/>
</dbReference>
<dbReference type="InterPro" id="IPR001148">
    <property type="entry name" value="CA_dom"/>
</dbReference>
<dbReference type="Gene3D" id="3.10.200.10">
    <property type="entry name" value="Alpha carbonic anhydrase"/>
    <property type="match status" value="1"/>
</dbReference>
<keyword evidence="4" id="KW-0456">Lyase</keyword>
<comment type="similarity">
    <text evidence="1 4">Belongs to the alpha-carbonic anhydrase family.</text>
</comment>
<dbReference type="InterPro" id="IPR018338">
    <property type="entry name" value="Carbonic_anhydrase_a-class_CS"/>
</dbReference>
<dbReference type="AlphaFoldDB" id="A0ABD2PZG6"/>
<dbReference type="InterPro" id="IPR023561">
    <property type="entry name" value="Carbonic_anhydrase_a-class"/>
</dbReference>
<organism evidence="6 7">
    <name type="scientific">Cichlidogyrus casuarinus</name>
    <dbReference type="NCBI Taxonomy" id="1844966"/>
    <lineage>
        <taxon>Eukaryota</taxon>
        <taxon>Metazoa</taxon>
        <taxon>Spiralia</taxon>
        <taxon>Lophotrochozoa</taxon>
        <taxon>Platyhelminthes</taxon>
        <taxon>Monogenea</taxon>
        <taxon>Monopisthocotylea</taxon>
        <taxon>Dactylogyridea</taxon>
        <taxon>Ancyrocephalidae</taxon>
        <taxon>Cichlidogyrus</taxon>
    </lineage>
</organism>
<protein>
    <recommendedName>
        <fullName evidence="4">Carbonic anhydrase</fullName>
        <ecNumber evidence="4">4.2.1.1</ecNumber>
    </recommendedName>
</protein>
<dbReference type="CDD" id="cd00326">
    <property type="entry name" value="alpha_CA"/>
    <property type="match status" value="1"/>
</dbReference>
<evidence type="ECO:0000256" key="4">
    <source>
        <dbReference type="RuleBase" id="RU367011"/>
    </source>
</evidence>
<dbReference type="GO" id="GO:0004089">
    <property type="term" value="F:carbonate dehydratase activity"/>
    <property type="evidence" value="ECO:0007669"/>
    <property type="project" value="UniProtKB-UniRule"/>
</dbReference>
<sequence length="260" mass="28003">MAVNFDYGSKNVLGPHAWCKFCPEAGGEKQSPINIIYSKCSTDTSLSSLKITTKSSSKMTLIRKAHNFQVSAPGAAELQGGPLQGRYTLAQFHFHWDESSNNGSEHLINGKAFCSELHLVFVNSKYADFAAALKQPDGLAVVGILLHTASSDMAGLTQLAEVLAKSAPNAECAMPNDYDLNSLLPGNLQNYFTYSGSLTTPPCTECVTWLVLSTAVPITEKTLDVMRNTHANCKDCNTCSNARPVCPLGARCIKSSFQLS</sequence>
<proteinExistence type="inferred from homology"/>
<comment type="cofactor">
    <cofactor evidence="4">
        <name>Zn(2+)</name>
        <dbReference type="ChEBI" id="CHEBI:29105"/>
    </cofactor>
</comment>
<feature type="domain" description="Alpha-carbonic anhydrase" evidence="5">
    <location>
        <begin position="3"/>
        <end position="257"/>
    </location>
</feature>
<dbReference type="PANTHER" id="PTHR18952:SF124">
    <property type="entry name" value="CARBONIC ANHYDRASE 7"/>
    <property type="match status" value="1"/>
</dbReference>
<evidence type="ECO:0000313" key="7">
    <source>
        <dbReference type="Proteomes" id="UP001626550"/>
    </source>
</evidence>
<accession>A0ABD2PZG6</accession>
<evidence type="ECO:0000259" key="5">
    <source>
        <dbReference type="PROSITE" id="PS51144"/>
    </source>
</evidence>
<comment type="caution">
    <text evidence="6">The sequence shown here is derived from an EMBL/GenBank/DDBJ whole genome shotgun (WGS) entry which is preliminary data.</text>
</comment>
<dbReference type="InterPro" id="IPR036398">
    <property type="entry name" value="CA_dom_sf"/>
</dbReference>